<evidence type="ECO:0000256" key="1">
    <source>
        <dbReference type="ARBA" id="ARBA00004141"/>
    </source>
</evidence>
<comment type="similarity">
    <text evidence="5">Belongs to the anthrone oxygenase family.</text>
</comment>
<dbReference type="Proteomes" id="UP000799439">
    <property type="component" value="Unassembled WGS sequence"/>
</dbReference>
<accession>A0A9P4IXQ1</accession>
<dbReference type="InterPro" id="IPR013901">
    <property type="entry name" value="Anthrone_oxy"/>
</dbReference>
<dbReference type="GO" id="GO:0016020">
    <property type="term" value="C:membrane"/>
    <property type="evidence" value="ECO:0007669"/>
    <property type="project" value="UniProtKB-SubCell"/>
</dbReference>
<evidence type="ECO:0000256" key="4">
    <source>
        <dbReference type="ARBA" id="ARBA00023136"/>
    </source>
</evidence>
<gene>
    <name evidence="7" type="ORF">K461DRAFT_182052</name>
</gene>
<evidence type="ECO:0000313" key="8">
    <source>
        <dbReference type="Proteomes" id="UP000799439"/>
    </source>
</evidence>
<reference evidence="7" key="1">
    <citation type="journal article" date="2020" name="Stud. Mycol.">
        <title>101 Dothideomycetes genomes: a test case for predicting lifestyles and emergence of pathogens.</title>
        <authorList>
            <person name="Haridas S."/>
            <person name="Albert R."/>
            <person name="Binder M."/>
            <person name="Bloem J."/>
            <person name="Labutti K."/>
            <person name="Salamov A."/>
            <person name="Andreopoulos B."/>
            <person name="Baker S."/>
            <person name="Barry K."/>
            <person name="Bills G."/>
            <person name="Bluhm B."/>
            <person name="Cannon C."/>
            <person name="Castanera R."/>
            <person name="Culley D."/>
            <person name="Daum C."/>
            <person name="Ezra D."/>
            <person name="Gonzalez J."/>
            <person name="Henrissat B."/>
            <person name="Kuo A."/>
            <person name="Liang C."/>
            <person name="Lipzen A."/>
            <person name="Lutzoni F."/>
            <person name="Magnuson J."/>
            <person name="Mondo S."/>
            <person name="Nolan M."/>
            <person name="Ohm R."/>
            <person name="Pangilinan J."/>
            <person name="Park H.-J."/>
            <person name="Ramirez L."/>
            <person name="Alfaro M."/>
            <person name="Sun H."/>
            <person name="Tritt A."/>
            <person name="Yoshinaga Y."/>
            <person name="Zwiers L.-H."/>
            <person name="Turgeon B."/>
            <person name="Goodwin S."/>
            <person name="Spatafora J."/>
            <person name="Crous P."/>
            <person name="Grigoriev I."/>
        </authorList>
    </citation>
    <scope>NUCLEOTIDE SEQUENCE</scope>
    <source>
        <strain evidence="7">CBS 260.36</strain>
    </source>
</reference>
<organism evidence="7 8">
    <name type="scientific">Myriangium duriaei CBS 260.36</name>
    <dbReference type="NCBI Taxonomy" id="1168546"/>
    <lineage>
        <taxon>Eukaryota</taxon>
        <taxon>Fungi</taxon>
        <taxon>Dikarya</taxon>
        <taxon>Ascomycota</taxon>
        <taxon>Pezizomycotina</taxon>
        <taxon>Dothideomycetes</taxon>
        <taxon>Dothideomycetidae</taxon>
        <taxon>Myriangiales</taxon>
        <taxon>Myriangiaceae</taxon>
        <taxon>Myriangium</taxon>
    </lineage>
</organism>
<sequence length="173" mass="18509">MSSPSNPQLLTSVGLGTAFFYGGFSFCASSLVVPLLYPLPARHSTTFFKDFFYNGASTVVPVALLSTTSLAVGSYLLSSSQNPAANNRFYGWKSSTLGYIAAAVVIAGMPWTQLVMMPINNRLIELSADSAVADKAAREVLELLQSWRWMNFVRAGCGFFGGVIGFAALAGQR</sequence>
<evidence type="ECO:0000256" key="3">
    <source>
        <dbReference type="ARBA" id="ARBA00022989"/>
    </source>
</evidence>
<keyword evidence="4 6" id="KW-0472">Membrane</keyword>
<feature type="transmembrane region" description="Helical" evidence="6">
    <location>
        <begin position="51"/>
        <end position="77"/>
    </location>
</feature>
<dbReference type="OrthoDB" id="5954308at2759"/>
<name>A0A9P4IXQ1_9PEZI</name>
<comment type="subcellular location">
    <subcellularLocation>
        <location evidence="1">Membrane</location>
        <topology evidence="1">Multi-pass membrane protein</topology>
    </subcellularLocation>
</comment>
<proteinExistence type="inferred from homology"/>
<keyword evidence="3 6" id="KW-1133">Transmembrane helix</keyword>
<dbReference type="PANTHER" id="PTHR35042">
    <property type="entry name" value="ANTHRONE OXYGENASE ENCC"/>
    <property type="match status" value="1"/>
</dbReference>
<protein>
    <submittedName>
        <fullName evidence="7">DUF1772-domain-containing protein</fullName>
    </submittedName>
</protein>
<comment type="caution">
    <text evidence="7">The sequence shown here is derived from an EMBL/GenBank/DDBJ whole genome shotgun (WGS) entry which is preliminary data.</text>
</comment>
<feature type="transmembrane region" description="Helical" evidence="6">
    <location>
        <begin position="152"/>
        <end position="171"/>
    </location>
</feature>
<evidence type="ECO:0000256" key="6">
    <source>
        <dbReference type="SAM" id="Phobius"/>
    </source>
</evidence>
<dbReference type="PANTHER" id="PTHR35042:SF1">
    <property type="entry name" value="DUF1772-DOMAIN-CONTAINING PROTEIN"/>
    <property type="match status" value="1"/>
</dbReference>
<dbReference type="Pfam" id="PF08592">
    <property type="entry name" value="Anthrone_oxy"/>
    <property type="match status" value="1"/>
</dbReference>
<feature type="transmembrane region" description="Helical" evidence="6">
    <location>
        <begin position="20"/>
        <end position="39"/>
    </location>
</feature>
<evidence type="ECO:0000313" key="7">
    <source>
        <dbReference type="EMBL" id="KAF2150774.1"/>
    </source>
</evidence>
<evidence type="ECO:0000256" key="2">
    <source>
        <dbReference type="ARBA" id="ARBA00022692"/>
    </source>
</evidence>
<dbReference type="AlphaFoldDB" id="A0A9P4IXQ1"/>
<dbReference type="EMBL" id="ML996089">
    <property type="protein sequence ID" value="KAF2150774.1"/>
    <property type="molecule type" value="Genomic_DNA"/>
</dbReference>
<keyword evidence="2 6" id="KW-0812">Transmembrane</keyword>
<keyword evidence="8" id="KW-1185">Reference proteome</keyword>
<feature type="transmembrane region" description="Helical" evidence="6">
    <location>
        <begin position="97"/>
        <end position="116"/>
    </location>
</feature>
<evidence type="ECO:0000256" key="5">
    <source>
        <dbReference type="ARBA" id="ARBA00034313"/>
    </source>
</evidence>